<reference evidence="2" key="1">
    <citation type="journal article" date="2021" name="PeerJ">
        <title>Extensive microbial diversity within the chicken gut microbiome revealed by metagenomics and culture.</title>
        <authorList>
            <person name="Gilroy R."/>
            <person name="Ravi A."/>
            <person name="Getino M."/>
            <person name="Pursley I."/>
            <person name="Horton D.L."/>
            <person name="Alikhan N.F."/>
            <person name="Baker D."/>
            <person name="Gharbi K."/>
            <person name="Hall N."/>
            <person name="Watson M."/>
            <person name="Adriaenssens E.M."/>
            <person name="Foster-Nyarko E."/>
            <person name="Jarju S."/>
            <person name="Secka A."/>
            <person name="Antonio M."/>
            <person name="Oren A."/>
            <person name="Chaudhuri R.R."/>
            <person name="La Ragione R."/>
            <person name="Hildebrand F."/>
            <person name="Pallen M.J."/>
        </authorList>
    </citation>
    <scope>NUCLEOTIDE SEQUENCE</scope>
    <source>
        <strain evidence="2">ChiGjej3B3-7470</strain>
    </source>
</reference>
<organism evidence="2 3">
    <name type="scientific">Tessaracoccus flavescens</name>
    <dbReference type="NCBI Taxonomy" id="399497"/>
    <lineage>
        <taxon>Bacteria</taxon>
        <taxon>Bacillati</taxon>
        <taxon>Actinomycetota</taxon>
        <taxon>Actinomycetes</taxon>
        <taxon>Propionibacteriales</taxon>
        <taxon>Propionibacteriaceae</taxon>
        <taxon>Tessaracoccus</taxon>
    </lineage>
</organism>
<evidence type="ECO:0000256" key="1">
    <source>
        <dbReference type="SAM" id="Phobius"/>
    </source>
</evidence>
<gene>
    <name evidence="2" type="ORF">K8V15_04950</name>
</gene>
<accession>A0A921EN88</accession>
<sequence length="187" mass="20480">MAGRNPNARSRDMIISMAVIMVPVLLIVWFFTMGDDSKPATVDVDGTLKRATAETPYPLLRAEALGDDWRPIRVAWAKTGEPWITAEPASANSWQLGYLSPDETYFGIQQRDAGAAEFIRSTTREGKKLDGQADLAGRSWDRYESPDERTRSLVHVDGEVASIVTADTDFATLEAFTSSLVEVAPGA</sequence>
<dbReference type="Proteomes" id="UP000712713">
    <property type="component" value="Unassembled WGS sequence"/>
</dbReference>
<dbReference type="Pfam" id="PF14030">
    <property type="entry name" value="DUF4245"/>
    <property type="match status" value="1"/>
</dbReference>
<feature type="transmembrane region" description="Helical" evidence="1">
    <location>
        <begin position="12"/>
        <end position="31"/>
    </location>
</feature>
<keyword evidence="1" id="KW-0812">Transmembrane</keyword>
<dbReference type="AlphaFoldDB" id="A0A921EN88"/>
<reference evidence="2" key="2">
    <citation type="submission" date="2021-09" db="EMBL/GenBank/DDBJ databases">
        <authorList>
            <person name="Gilroy R."/>
        </authorList>
    </citation>
    <scope>NUCLEOTIDE SEQUENCE</scope>
    <source>
        <strain evidence="2">ChiGjej3B3-7470</strain>
    </source>
</reference>
<protein>
    <submittedName>
        <fullName evidence="2">DUF4245 domain-containing protein</fullName>
    </submittedName>
</protein>
<name>A0A921EN88_9ACTN</name>
<evidence type="ECO:0000313" key="2">
    <source>
        <dbReference type="EMBL" id="HJE51314.1"/>
    </source>
</evidence>
<proteinExistence type="predicted"/>
<dbReference type="EMBL" id="DYZF01000123">
    <property type="protein sequence ID" value="HJE51314.1"/>
    <property type="molecule type" value="Genomic_DNA"/>
</dbReference>
<dbReference type="InterPro" id="IPR025339">
    <property type="entry name" value="DUF4245"/>
</dbReference>
<evidence type="ECO:0000313" key="3">
    <source>
        <dbReference type="Proteomes" id="UP000712713"/>
    </source>
</evidence>
<keyword evidence="1" id="KW-0472">Membrane</keyword>
<comment type="caution">
    <text evidence="2">The sequence shown here is derived from an EMBL/GenBank/DDBJ whole genome shotgun (WGS) entry which is preliminary data.</text>
</comment>
<keyword evidence="1" id="KW-1133">Transmembrane helix</keyword>